<dbReference type="PANTHER" id="PTHR45586:SF1">
    <property type="entry name" value="LIPOPOLYSACCHARIDE ASSEMBLY PROTEIN B"/>
    <property type="match status" value="1"/>
</dbReference>
<feature type="transmembrane region" description="Helical" evidence="4">
    <location>
        <begin position="17"/>
        <end position="35"/>
    </location>
</feature>
<keyword evidence="1" id="KW-0677">Repeat</keyword>
<dbReference type="EMBL" id="JF490033">
    <property type="protein sequence ID" value="AEP84413.1"/>
    <property type="molecule type" value="Genomic_DNA"/>
</dbReference>
<evidence type="ECO:0000256" key="1">
    <source>
        <dbReference type="ARBA" id="ARBA00022737"/>
    </source>
</evidence>
<name>G4WWD7_9BACT</name>
<dbReference type="PANTHER" id="PTHR45586">
    <property type="entry name" value="TPR REPEAT-CONTAINING PROTEIN PA4667"/>
    <property type="match status" value="1"/>
</dbReference>
<organism evidence="5">
    <name type="scientific">bacterium enrichment culture clone g13</name>
    <dbReference type="NCBI Taxonomy" id="1091412"/>
    <lineage>
        <taxon>Bacteria</taxon>
        <taxon>environmental samples</taxon>
    </lineage>
</organism>
<protein>
    <submittedName>
        <fullName evidence="5">TPR repeat-containing protein</fullName>
    </submittedName>
</protein>
<dbReference type="Pfam" id="PF13181">
    <property type="entry name" value="TPR_8"/>
    <property type="match status" value="2"/>
</dbReference>
<evidence type="ECO:0000256" key="2">
    <source>
        <dbReference type="ARBA" id="ARBA00022803"/>
    </source>
</evidence>
<evidence type="ECO:0000256" key="3">
    <source>
        <dbReference type="PROSITE-ProRule" id="PRU00339"/>
    </source>
</evidence>
<feature type="transmembrane region" description="Helical" evidence="4">
    <location>
        <begin position="84"/>
        <end position="105"/>
    </location>
</feature>
<dbReference type="Pfam" id="PF13374">
    <property type="entry name" value="TPR_10"/>
    <property type="match status" value="1"/>
</dbReference>
<keyword evidence="4" id="KW-1133">Transmembrane helix</keyword>
<sequence length="420" mass="46657">MQIEILLNGLTEAAKSPLSYVAYIVITISWAAITWKEARIKNITKALSLLPEGRRLDALKLEYRLIPKEGLNSEEYLRHESKKYYFLAFSISAIAVLIITTLGIYRAIELDKQKVVGETISIAYETFIRGTTTADDNRFATAIGKIEESVRISPSYSGYVNLADIYEEVGEVDKAIWASQKAAELDPTNPSPENMIGMLLKDKGNLDEAEQHLLRAMSLFEESKIKDDEFKVTILVNTGNVYYERAEASSDASKKIQYAETAIKKYYEPSLILRGGLQNKRFLANLLGNTANSYRILGDFKKAEELAFQSIAIKESLAKSSPLWNSLGIGYFNLGDIYLKQGATDEAMKYFDKSEDIFDASGSIIGKGSVSLSKAEIAKMKGDIDSARKHAELARSSFASANLGLYEKKATDFISQLSAK</sequence>
<dbReference type="Gene3D" id="1.25.40.10">
    <property type="entry name" value="Tetratricopeptide repeat domain"/>
    <property type="match status" value="3"/>
</dbReference>
<keyword evidence="4" id="KW-0472">Membrane</keyword>
<dbReference type="AlphaFoldDB" id="G4WWD7"/>
<dbReference type="InterPro" id="IPR019734">
    <property type="entry name" value="TPR_rpt"/>
</dbReference>
<accession>G4WWD7</accession>
<dbReference type="SUPFAM" id="SSF48452">
    <property type="entry name" value="TPR-like"/>
    <property type="match status" value="1"/>
</dbReference>
<feature type="repeat" description="TPR" evidence="3">
    <location>
        <begin position="328"/>
        <end position="361"/>
    </location>
</feature>
<dbReference type="InterPro" id="IPR051012">
    <property type="entry name" value="CellSynth/LPSAsmb/PSIAsmb"/>
</dbReference>
<evidence type="ECO:0000256" key="4">
    <source>
        <dbReference type="SAM" id="Phobius"/>
    </source>
</evidence>
<feature type="repeat" description="TPR" evidence="3">
    <location>
        <begin position="156"/>
        <end position="189"/>
    </location>
</feature>
<dbReference type="SMART" id="SM00028">
    <property type="entry name" value="TPR"/>
    <property type="match status" value="4"/>
</dbReference>
<proteinExistence type="predicted"/>
<keyword evidence="2 3" id="KW-0802">TPR repeat</keyword>
<evidence type="ECO:0000313" key="5">
    <source>
        <dbReference type="EMBL" id="AEP84413.1"/>
    </source>
</evidence>
<keyword evidence="4" id="KW-0812">Transmembrane</keyword>
<reference evidence="5" key="1">
    <citation type="journal article" date="2011" name="Environ. Microbiol.">
        <title>A novel platelet-activating factor acetylhydrolase discovered in a metagenome from the earthworm-associated microbial community.</title>
        <authorList>
            <person name="Navarro-Fernandez J."/>
            <person name="Nechitaylo T.Y."/>
            <person name="Guerrero J.A."/>
            <person name="Golyshina O.V."/>
            <person name="Garcia-Carmona F."/>
            <person name="Sanchez-Ferrer A."/>
            <person name="Golyshin P.N."/>
        </authorList>
    </citation>
    <scope>NUCLEOTIDE SEQUENCE</scope>
</reference>
<dbReference type="InterPro" id="IPR011990">
    <property type="entry name" value="TPR-like_helical_dom_sf"/>
</dbReference>
<dbReference type="PROSITE" id="PS50005">
    <property type="entry name" value="TPR"/>
    <property type="match status" value="2"/>
</dbReference>